<dbReference type="InterPro" id="IPR039420">
    <property type="entry name" value="WalR-like"/>
</dbReference>
<dbReference type="InterPro" id="IPR043128">
    <property type="entry name" value="Rev_trsase/Diguanyl_cyclase"/>
</dbReference>
<dbReference type="Pfam" id="PF00072">
    <property type="entry name" value="Response_reg"/>
    <property type="match status" value="1"/>
</dbReference>
<dbReference type="PANTHER" id="PTHR48111">
    <property type="entry name" value="REGULATOR OF RPOS"/>
    <property type="match status" value="1"/>
</dbReference>
<keyword evidence="5 11" id="KW-0238">DNA-binding</keyword>
<reference evidence="11 12" key="1">
    <citation type="journal article" date="2002" name="Genome Res.">
        <title>A complete sequence of the T. tengcongensis genome.</title>
        <authorList>
            <person name="Bao Q."/>
            <person name="Tian Y."/>
            <person name="Li W."/>
            <person name="Xu Z."/>
            <person name="Xuan Z."/>
            <person name="Hu S."/>
            <person name="Dong W."/>
            <person name="Yang J."/>
            <person name="Chen Y."/>
            <person name="Xue Y."/>
            <person name="Xu Y."/>
            <person name="Lai X."/>
            <person name="Huang L."/>
            <person name="Dong X."/>
            <person name="Ma Y."/>
            <person name="Ling L."/>
            <person name="Tan H."/>
            <person name="Chen R."/>
            <person name="Wang J."/>
            <person name="Yu J."/>
            <person name="Yang H."/>
        </authorList>
    </citation>
    <scope>NUCLEOTIDE SEQUENCE [LARGE SCALE GENOMIC DNA]</scope>
    <source>
        <strain evidence="12">DSM 15242 / JCM 11007 / NBRC 100824 / MB4</strain>
    </source>
</reference>
<gene>
    <name evidence="11" type="primary">OmpR5</name>
    <name evidence="11" type="ordered locus">TTE1717</name>
</gene>
<evidence type="ECO:0000256" key="4">
    <source>
        <dbReference type="ARBA" id="ARBA00023015"/>
    </source>
</evidence>
<evidence type="ECO:0000256" key="6">
    <source>
        <dbReference type="ARBA" id="ARBA00023163"/>
    </source>
</evidence>
<evidence type="ECO:0000256" key="5">
    <source>
        <dbReference type="ARBA" id="ARBA00023125"/>
    </source>
</evidence>
<keyword evidence="6" id="KW-0804">Transcription</keyword>
<dbReference type="InterPro" id="IPR011006">
    <property type="entry name" value="CheY-like_superfamily"/>
</dbReference>
<dbReference type="GO" id="GO:0032993">
    <property type="term" value="C:protein-DNA complex"/>
    <property type="evidence" value="ECO:0007669"/>
    <property type="project" value="TreeGrafter"/>
</dbReference>
<feature type="modified residue" description="4-aspartylphosphate" evidence="8">
    <location>
        <position position="78"/>
    </location>
</feature>
<dbReference type="Proteomes" id="UP000000555">
    <property type="component" value="Chromosome"/>
</dbReference>
<evidence type="ECO:0000256" key="8">
    <source>
        <dbReference type="PROSITE-ProRule" id="PRU00169"/>
    </source>
</evidence>
<dbReference type="PROSITE" id="PS50887">
    <property type="entry name" value="GGDEF"/>
    <property type="match status" value="1"/>
</dbReference>
<dbReference type="InterPro" id="IPR000160">
    <property type="entry name" value="GGDEF_dom"/>
</dbReference>
<dbReference type="AlphaFoldDB" id="Q8R9A0"/>
<keyword evidence="12" id="KW-1185">Reference proteome</keyword>
<organism evidence="11 12">
    <name type="scientific">Caldanaerobacter subterraneus subsp. tengcongensis (strain DSM 15242 / JCM 11007 / NBRC 100824 / MB4)</name>
    <name type="common">Thermoanaerobacter tengcongensis</name>
    <dbReference type="NCBI Taxonomy" id="273068"/>
    <lineage>
        <taxon>Bacteria</taxon>
        <taxon>Bacillati</taxon>
        <taxon>Bacillota</taxon>
        <taxon>Clostridia</taxon>
        <taxon>Thermoanaerobacterales</taxon>
        <taxon>Thermoanaerobacteraceae</taxon>
        <taxon>Caldanaerobacter</taxon>
    </lineage>
</organism>
<feature type="domain" description="GGDEF" evidence="10">
    <location>
        <begin position="178"/>
        <end position="334"/>
    </location>
</feature>
<dbReference type="PROSITE" id="PS50110">
    <property type="entry name" value="RESPONSE_REGULATORY"/>
    <property type="match status" value="1"/>
</dbReference>
<dbReference type="EMBL" id="AE008691">
    <property type="protein sequence ID" value="AAM24917.1"/>
    <property type="molecule type" value="Genomic_DNA"/>
</dbReference>
<dbReference type="Gene3D" id="3.30.70.270">
    <property type="match status" value="1"/>
</dbReference>
<dbReference type="NCBIfam" id="TIGR00254">
    <property type="entry name" value="GGDEF"/>
    <property type="match status" value="1"/>
</dbReference>
<dbReference type="KEGG" id="tte:TTE1717"/>
<dbReference type="Pfam" id="PF00990">
    <property type="entry name" value="GGDEF"/>
    <property type="match status" value="1"/>
</dbReference>
<dbReference type="GO" id="GO:0000976">
    <property type="term" value="F:transcription cis-regulatory region binding"/>
    <property type="evidence" value="ECO:0007669"/>
    <property type="project" value="TreeGrafter"/>
</dbReference>
<evidence type="ECO:0000256" key="2">
    <source>
        <dbReference type="ARBA" id="ARBA00022553"/>
    </source>
</evidence>
<dbReference type="HOGENOM" id="CLU_000445_11_7_9"/>
<sequence length="334" mass="38780">MLAFLPKFLYNIMGLLIKFYGGRVVKGRLILIVDDDRFTRRILRDILEKEGYSIIEARDGEEAFRLYKEMLPDMVILDVVLPGMSGFDLLKILRKEEENLMLPILVLTAKGDFEEKIKGLELGADDYLVKPVNEKELVIKVNNLFQRIEHNRMANPLTGLRGNIDIKEEIKRRIKSKELFAVLYIDLDNFKSYNDYYGFLRGDEVIKLTAKILSDAVELVGNDKDFLGHIGGDDFVIITTPEKAEEMCKYIISRFDSEIKFLYDKKDRERGYIETTSRRGEKLKFPFVSVSIAIVTNEFRDFRSDLEISEVAAELKKKLKQMKGSCYLKDRRRG</sequence>
<keyword evidence="2 8" id="KW-0597">Phosphoprotein</keyword>
<dbReference type="STRING" id="273068.TTE1717"/>
<name>Q8R9A0_CALS4</name>
<dbReference type="InterPro" id="IPR029787">
    <property type="entry name" value="Nucleotide_cyclase"/>
</dbReference>
<keyword evidence="3" id="KW-0902">Two-component regulatory system</keyword>
<evidence type="ECO:0000256" key="3">
    <source>
        <dbReference type="ARBA" id="ARBA00023012"/>
    </source>
</evidence>
<dbReference type="CDD" id="cd01949">
    <property type="entry name" value="GGDEF"/>
    <property type="match status" value="1"/>
</dbReference>
<dbReference type="CDD" id="cd17574">
    <property type="entry name" value="REC_OmpR"/>
    <property type="match status" value="1"/>
</dbReference>
<dbReference type="eggNOG" id="COG3706">
    <property type="taxonomic scope" value="Bacteria"/>
</dbReference>
<dbReference type="Gene3D" id="3.40.50.2300">
    <property type="match status" value="1"/>
</dbReference>
<keyword evidence="4" id="KW-0805">Transcription regulation</keyword>
<evidence type="ECO:0000259" key="10">
    <source>
        <dbReference type="PROSITE" id="PS50887"/>
    </source>
</evidence>
<dbReference type="GO" id="GO:0006355">
    <property type="term" value="P:regulation of DNA-templated transcription"/>
    <property type="evidence" value="ECO:0007669"/>
    <property type="project" value="TreeGrafter"/>
</dbReference>
<evidence type="ECO:0000313" key="12">
    <source>
        <dbReference type="Proteomes" id="UP000000555"/>
    </source>
</evidence>
<dbReference type="PANTHER" id="PTHR48111:SF40">
    <property type="entry name" value="PHOSPHATE REGULON TRANSCRIPTIONAL REGULATORY PROTEIN PHOB"/>
    <property type="match status" value="1"/>
</dbReference>
<evidence type="ECO:0000313" key="11">
    <source>
        <dbReference type="EMBL" id="AAM24917.1"/>
    </source>
</evidence>
<protein>
    <recommendedName>
        <fullName evidence="1">Stage 0 sporulation protein A homolog</fullName>
    </recommendedName>
</protein>
<dbReference type="InterPro" id="IPR001789">
    <property type="entry name" value="Sig_transdc_resp-reg_receiver"/>
</dbReference>
<evidence type="ECO:0000256" key="1">
    <source>
        <dbReference type="ARBA" id="ARBA00018672"/>
    </source>
</evidence>
<feature type="domain" description="Response regulatory" evidence="9">
    <location>
        <begin position="29"/>
        <end position="145"/>
    </location>
</feature>
<dbReference type="SUPFAM" id="SSF52172">
    <property type="entry name" value="CheY-like"/>
    <property type="match status" value="1"/>
</dbReference>
<dbReference type="SUPFAM" id="SSF55073">
    <property type="entry name" value="Nucleotide cyclase"/>
    <property type="match status" value="1"/>
</dbReference>
<dbReference type="GO" id="GO:0005829">
    <property type="term" value="C:cytosol"/>
    <property type="evidence" value="ECO:0007669"/>
    <property type="project" value="TreeGrafter"/>
</dbReference>
<evidence type="ECO:0000259" key="9">
    <source>
        <dbReference type="PROSITE" id="PS50110"/>
    </source>
</evidence>
<comment type="function">
    <text evidence="7">May play the central regulatory role in sporulation. It may be an element of the effector pathway responsible for the activation of sporulation genes in response to nutritional stress. Spo0A may act in concert with spo0H (a sigma factor) to control the expression of some genes that are critical to the sporulation process.</text>
</comment>
<evidence type="ECO:0000256" key="7">
    <source>
        <dbReference type="ARBA" id="ARBA00024867"/>
    </source>
</evidence>
<dbReference type="SMART" id="SM00267">
    <property type="entry name" value="GGDEF"/>
    <property type="match status" value="1"/>
</dbReference>
<dbReference type="SMART" id="SM00448">
    <property type="entry name" value="REC"/>
    <property type="match status" value="1"/>
</dbReference>
<dbReference type="GO" id="GO:0000156">
    <property type="term" value="F:phosphorelay response regulator activity"/>
    <property type="evidence" value="ECO:0007669"/>
    <property type="project" value="TreeGrafter"/>
</dbReference>
<accession>Q8R9A0</accession>
<proteinExistence type="predicted"/>